<proteinExistence type="predicted"/>
<dbReference type="InterPro" id="IPR034804">
    <property type="entry name" value="SQR/QFR_C/D"/>
</dbReference>
<organism evidence="9 10">
    <name type="scientific">Lophium mytilinum</name>
    <dbReference type="NCBI Taxonomy" id="390894"/>
    <lineage>
        <taxon>Eukaryota</taxon>
        <taxon>Fungi</taxon>
        <taxon>Dikarya</taxon>
        <taxon>Ascomycota</taxon>
        <taxon>Pezizomycotina</taxon>
        <taxon>Dothideomycetes</taxon>
        <taxon>Pleosporomycetidae</taxon>
        <taxon>Mytilinidiales</taxon>
        <taxon>Mytilinidiaceae</taxon>
        <taxon>Lophium</taxon>
    </lineage>
</organism>
<feature type="transmembrane region" description="Helical" evidence="8">
    <location>
        <begin position="111"/>
        <end position="136"/>
    </location>
</feature>
<sequence>MSAPRAFNLALRRLASPAGLTKFSPAGRLMQQRFAATTSIAEKDAVNSILAKQRLNRPVSPHLTIYKPQMTWLMSGLTRITGLIVATGFYVFGLSYLAAPTLGWHLETPSLVAAVAAWPVVVKVTAKLAIAVPFFYHSINGVRHLVWDFGKGMTNQAVVRGGWVVIALTAASSLWATFLA</sequence>
<dbReference type="InterPro" id="IPR014314">
    <property type="entry name" value="Succ_DH_cytb556"/>
</dbReference>
<dbReference type="Gene3D" id="1.20.1300.10">
    <property type="entry name" value="Fumarate reductase/succinate dehydrogenase, transmembrane subunit"/>
    <property type="match status" value="1"/>
</dbReference>
<dbReference type="CDD" id="cd03499">
    <property type="entry name" value="SQR_TypeC_SdhC"/>
    <property type="match status" value="1"/>
</dbReference>
<dbReference type="PROSITE" id="PS01001">
    <property type="entry name" value="SDH_CYT_2"/>
    <property type="match status" value="1"/>
</dbReference>
<protein>
    <submittedName>
        <fullName evidence="9">Cytochrome b560 subunit of succinate dehydrogenase</fullName>
    </submittedName>
</protein>
<gene>
    <name evidence="9" type="ORF">BU16DRAFT_340747</name>
</gene>
<keyword evidence="3 8" id="KW-0812">Transmembrane</keyword>
<dbReference type="PANTHER" id="PTHR10978:SF5">
    <property type="entry name" value="SUCCINATE DEHYDROGENASE CYTOCHROME B560 SUBUNIT, MITOCHONDRIAL"/>
    <property type="match status" value="1"/>
</dbReference>
<evidence type="ECO:0000256" key="4">
    <source>
        <dbReference type="ARBA" id="ARBA00022723"/>
    </source>
</evidence>
<keyword evidence="4" id="KW-0479">Metal-binding</keyword>
<evidence type="ECO:0000256" key="6">
    <source>
        <dbReference type="ARBA" id="ARBA00023004"/>
    </source>
</evidence>
<dbReference type="NCBIfam" id="TIGR02970">
    <property type="entry name" value="succ_dehyd_cytB"/>
    <property type="match status" value="1"/>
</dbReference>
<keyword evidence="6" id="KW-0408">Iron</keyword>
<reference evidence="9" key="1">
    <citation type="journal article" date="2020" name="Stud. Mycol.">
        <title>101 Dothideomycetes genomes: a test case for predicting lifestyles and emergence of pathogens.</title>
        <authorList>
            <person name="Haridas S."/>
            <person name="Albert R."/>
            <person name="Binder M."/>
            <person name="Bloem J."/>
            <person name="Labutti K."/>
            <person name="Salamov A."/>
            <person name="Andreopoulos B."/>
            <person name="Baker S."/>
            <person name="Barry K."/>
            <person name="Bills G."/>
            <person name="Bluhm B."/>
            <person name="Cannon C."/>
            <person name="Castanera R."/>
            <person name="Culley D."/>
            <person name="Daum C."/>
            <person name="Ezra D."/>
            <person name="Gonzalez J."/>
            <person name="Henrissat B."/>
            <person name="Kuo A."/>
            <person name="Liang C."/>
            <person name="Lipzen A."/>
            <person name="Lutzoni F."/>
            <person name="Magnuson J."/>
            <person name="Mondo S."/>
            <person name="Nolan M."/>
            <person name="Ohm R."/>
            <person name="Pangilinan J."/>
            <person name="Park H.-J."/>
            <person name="Ramirez L."/>
            <person name="Alfaro M."/>
            <person name="Sun H."/>
            <person name="Tritt A."/>
            <person name="Yoshinaga Y."/>
            <person name="Zwiers L.-H."/>
            <person name="Turgeon B."/>
            <person name="Goodwin S."/>
            <person name="Spatafora J."/>
            <person name="Crous P."/>
            <person name="Grigoriev I."/>
        </authorList>
    </citation>
    <scope>NUCLEOTIDE SEQUENCE</scope>
    <source>
        <strain evidence="9">CBS 269.34</strain>
    </source>
</reference>
<name>A0A6A6QXE1_9PEZI</name>
<dbReference type="GO" id="GO:0005739">
    <property type="term" value="C:mitochondrion"/>
    <property type="evidence" value="ECO:0007669"/>
    <property type="project" value="GOC"/>
</dbReference>
<dbReference type="GO" id="GO:0006121">
    <property type="term" value="P:mitochondrial electron transport, succinate to ubiquinone"/>
    <property type="evidence" value="ECO:0007669"/>
    <property type="project" value="TreeGrafter"/>
</dbReference>
<evidence type="ECO:0000256" key="8">
    <source>
        <dbReference type="SAM" id="Phobius"/>
    </source>
</evidence>
<evidence type="ECO:0000313" key="10">
    <source>
        <dbReference type="Proteomes" id="UP000799750"/>
    </source>
</evidence>
<evidence type="ECO:0000313" key="9">
    <source>
        <dbReference type="EMBL" id="KAF2496754.1"/>
    </source>
</evidence>
<dbReference type="InterPro" id="IPR000701">
    <property type="entry name" value="SuccDH_FuR_B_TM-su"/>
</dbReference>
<dbReference type="SUPFAM" id="SSF81343">
    <property type="entry name" value="Fumarate reductase respiratory complex transmembrane subunits"/>
    <property type="match status" value="1"/>
</dbReference>
<dbReference type="Pfam" id="PF01127">
    <property type="entry name" value="Sdh_cyt"/>
    <property type="match status" value="1"/>
</dbReference>
<keyword evidence="2" id="KW-0349">Heme</keyword>
<evidence type="ECO:0000256" key="1">
    <source>
        <dbReference type="ARBA" id="ARBA00004141"/>
    </source>
</evidence>
<dbReference type="GO" id="GO:0046872">
    <property type="term" value="F:metal ion binding"/>
    <property type="evidence" value="ECO:0007669"/>
    <property type="project" value="UniProtKB-KW"/>
</dbReference>
<dbReference type="GO" id="GO:0006099">
    <property type="term" value="P:tricarboxylic acid cycle"/>
    <property type="evidence" value="ECO:0007669"/>
    <property type="project" value="InterPro"/>
</dbReference>
<evidence type="ECO:0000256" key="2">
    <source>
        <dbReference type="ARBA" id="ARBA00022617"/>
    </source>
</evidence>
<dbReference type="AlphaFoldDB" id="A0A6A6QXE1"/>
<dbReference type="GO" id="GO:0016020">
    <property type="term" value="C:membrane"/>
    <property type="evidence" value="ECO:0007669"/>
    <property type="project" value="UniProtKB-SubCell"/>
</dbReference>
<accession>A0A6A6QXE1</accession>
<dbReference type="GO" id="GO:0009055">
    <property type="term" value="F:electron transfer activity"/>
    <property type="evidence" value="ECO:0007669"/>
    <property type="project" value="InterPro"/>
</dbReference>
<comment type="subcellular location">
    <subcellularLocation>
        <location evidence="1">Membrane</location>
        <topology evidence="1">Multi-pass membrane protein</topology>
    </subcellularLocation>
</comment>
<dbReference type="Proteomes" id="UP000799750">
    <property type="component" value="Unassembled WGS sequence"/>
</dbReference>
<dbReference type="OrthoDB" id="588261at2759"/>
<keyword evidence="7 8" id="KW-0472">Membrane</keyword>
<feature type="transmembrane region" description="Helical" evidence="8">
    <location>
        <begin position="77"/>
        <end position="99"/>
    </location>
</feature>
<keyword evidence="5 8" id="KW-1133">Transmembrane helix</keyword>
<dbReference type="EMBL" id="MU004187">
    <property type="protein sequence ID" value="KAF2496754.1"/>
    <property type="molecule type" value="Genomic_DNA"/>
</dbReference>
<dbReference type="PANTHER" id="PTHR10978">
    <property type="entry name" value="SUCCINATE DEHYDROGENASE CYTOCHROME B560 SUBUNIT"/>
    <property type="match status" value="1"/>
</dbReference>
<evidence type="ECO:0000256" key="3">
    <source>
        <dbReference type="ARBA" id="ARBA00022692"/>
    </source>
</evidence>
<keyword evidence="10" id="KW-1185">Reference proteome</keyword>
<feature type="transmembrane region" description="Helical" evidence="8">
    <location>
        <begin position="157"/>
        <end position="178"/>
    </location>
</feature>
<evidence type="ECO:0000256" key="5">
    <source>
        <dbReference type="ARBA" id="ARBA00022989"/>
    </source>
</evidence>
<evidence type="ECO:0000256" key="7">
    <source>
        <dbReference type="ARBA" id="ARBA00023136"/>
    </source>
</evidence>
<dbReference type="InterPro" id="IPR018495">
    <property type="entry name" value="Succ_DH_cyt_bsu_CS"/>
</dbReference>